<name>A0A8S2FWF8_9BILA</name>
<feature type="chain" id="PRO_5036434562" evidence="2">
    <location>
        <begin position="20"/>
        <end position="115"/>
    </location>
</feature>
<gene>
    <name evidence="3" type="ORF">OVA965_LOCUS39823</name>
    <name evidence="4" type="ORF">TMI583_LOCUS41187</name>
</gene>
<dbReference type="InterPro" id="IPR045860">
    <property type="entry name" value="Snake_toxin-like_sf"/>
</dbReference>
<feature type="transmembrane region" description="Helical" evidence="1">
    <location>
        <begin position="97"/>
        <end position="114"/>
    </location>
</feature>
<evidence type="ECO:0000313" key="3">
    <source>
        <dbReference type="EMBL" id="CAF1561387.1"/>
    </source>
</evidence>
<protein>
    <submittedName>
        <fullName evidence="3">Uncharacterized protein</fullName>
    </submittedName>
</protein>
<reference evidence="3" key="1">
    <citation type="submission" date="2021-02" db="EMBL/GenBank/DDBJ databases">
        <authorList>
            <person name="Nowell W R."/>
        </authorList>
    </citation>
    <scope>NUCLEOTIDE SEQUENCE</scope>
</reference>
<proteinExistence type="predicted"/>
<evidence type="ECO:0000313" key="5">
    <source>
        <dbReference type="Proteomes" id="UP000677228"/>
    </source>
</evidence>
<sequence>MKLLLTLLLALTFIVINQALQCYEHDLCINCPDLAGKITTCSNTEARCWKLAVPLKGIKRGCGENRCNVQVDTGIFQTASVCCNSHLCNSAPKRKNTFAVAGISVIFSLIIFYYH</sequence>
<feature type="signal peptide" evidence="2">
    <location>
        <begin position="1"/>
        <end position="19"/>
    </location>
</feature>
<evidence type="ECO:0000256" key="1">
    <source>
        <dbReference type="SAM" id="Phobius"/>
    </source>
</evidence>
<dbReference type="EMBL" id="CAJNOK010041991">
    <property type="protein sequence ID" value="CAF1561387.1"/>
    <property type="molecule type" value="Genomic_DNA"/>
</dbReference>
<comment type="caution">
    <text evidence="3">The sequence shown here is derived from an EMBL/GenBank/DDBJ whole genome shotgun (WGS) entry which is preliminary data.</text>
</comment>
<dbReference type="AlphaFoldDB" id="A0A8S2FWF8"/>
<dbReference type="Proteomes" id="UP000682733">
    <property type="component" value="Unassembled WGS sequence"/>
</dbReference>
<keyword evidence="1" id="KW-1133">Transmembrane helix</keyword>
<dbReference type="Proteomes" id="UP000677228">
    <property type="component" value="Unassembled WGS sequence"/>
</dbReference>
<keyword evidence="1" id="KW-0472">Membrane</keyword>
<evidence type="ECO:0000313" key="4">
    <source>
        <dbReference type="EMBL" id="CAF4353240.1"/>
    </source>
</evidence>
<accession>A0A8S2FWF8</accession>
<evidence type="ECO:0000256" key="2">
    <source>
        <dbReference type="SAM" id="SignalP"/>
    </source>
</evidence>
<keyword evidence="2" id="KW-0732">Signal</keyword>
<keyword evidence="1" id="KW-0812">Transmembrane</keyword>
<organism evidence="3 5">
    <name type="scientific">Didymodactylos carnosus</name>
    <dbReference type="NCBI Taxonomy" id="1234261"/>
    <lineage>
        <taxon>Eukaryota</taxon>
        <taxon>Metazoa</taxon>
        <taxon>Spiralia</taxon>
        <taxon>Gnathifera</taxon>
        <taxon>Rotifera</taxon>
        <taxon>Eurotatoria</taxon>
        <taxon>Bdelloidea</taxon>
        <taxon>Philodinida</taxon>
        <taxon>Philodinidae</taxon>
        <taxon>Didymodactylos</taxon>
    </lineage>
</organism>
<dbReference type="EMBL" id="CAJOBA010064615">
    <property type="protein sequence ID" value="CAF4353240.1"/>
    <property type="molecule type" value="Genomic_DNA"/>
</dbReference>
<dbReference type="SUPFAM" id="SSF57302">
    <property type="entry name" value="Snake toxin-like"/>
    <property type="match status" value="1"/>
</dbReference>